<sequence>MDNNKLLTKRSVKQGWKCTTFYSTGHTLRGIFPIRYTDTYTDTSIICFIKRDDSNKGYHSSVVETTAIDCPIGTMTFADEYMVPPGETCAASVTSTDSANYQAMPTTYATTV</sequence>
<evidence type="ECO:0000313" key="1">
    <source>
        <dbReference type="EMBL" id="GMF03452.1"/>
    </source>
</evidence>
<accession>A0ACB5U708</accession>
<protein>
    <submittedName>
        <fullName evidence="1">Unnamed protein product</fullName>
    </submittedName>
</protein>
<evidence type="ECO:0000313" key="2">
    <source>
        <dbReference type="Proteomes" id="UP001165064"/>
    </source>
</evidence>
<dbReference type="Proteomes" id="UP001165064">
    <property type="component" value="Unassembled WGS sequence"/>
</dbReference>
<name>A0ACB5U708_AMBMO</name>
<comment type="caution">
    <text evidence="1">The sequence shown here is derived from an EMBL/GenBank/DDBJ whole genome shotgun (WGS) entry which is preliminary data.</text>
</comment>
<organism evidence="1 2">
    <name type="scientific">Ambrosiozyma monospora</name>
    <name type="common">Yeast</name>
    <name type="synonym">Endomycopsis monosporus</name>
    <dbReference type="NCBI Taxonomy" id="43982"/>
    <lineage>
        <taxon>Eukaryota</taxon>
        <taxon>Fungi</taxon>
        <taxon>Dikarya</taxon>
        <taxon>Ascomycota</taxon>
        <taxon>Saccharomycotina</taxon>
        <taxon>Pichiomycetes</taxon>
        <taxon>Pichiales</taxon>
        <taxon>Pichiaceae</taxon>
        <taxon>Ambrosiozyma</taxon>
    </lineage>
</organism>
<dbReference type="EMBL" id="BSXS01013040">
    <property type="protein sequence ID" value="GMF03452.1"/>
    <property type="molecule type" value="Genomic_DNA"/>
</dbReference>
<gene>
    <name evidence="1" type="ORF">Amon02_001179200</name>
</gene>
<proteinExistence type="predicted"/>
<reference evidence="1" key="1">
    <citation type="submission" date="2023-04" db="EMBL/GenBank/DDBJ databases">
        <title>Ambrosiozyma monospora NBRC 10751.</title>
        <authorList>
            <person name="Ichikawa N."/>
            <person name="Sato H."/>
            <person name="Tonouchi N."/>
        </authorList>
    </citation>
    <scope>NUCLEOTIDE SEQUENCE</scope>
    <source>
        <strain evidence="1">NBRC 10751</strain>
    </source>
</reference>
<keyword evidence="2" id="KW-1185">Reference proteome</keyword>